<dbReference type="InterPro" id="IPR038459">
    <property type="entry name" value="MT_TRM10-typ_sf"/>
</dbReference>
<dbReference type="FunFam" id="3.40.1280.30:FF:000001">
    <property type="entry name" value="tRNA methyltransferase 10 homolog A"/>
    <property type="match status" value="1"/>
</dbReference>
<dbReference type="GO" id="GO:0002939">
    <property type="term" value="P:tRNA N1-guanine methylation"/>
    <property type="evidence" value="ECO:0007669"/>
    <property type="project" value="TreeGrafter"/>
</dbReference>
<dbReference type="CDD" id="cd18101">
    <property type="entry name" value="Trm10euk_A"/>
    <property type="match status" value="1"/>
</dbReference>
<feature type="compositionally biased region" description="Polar residues" evidence="6">
    <location>
        <begin position="319"/>
        <end position="345"/>
    </location>
</feature>
<dbReference type="Gene3D" id="3.40.1280.30">
    <property type="match status" value="1"/>
</dbReference>
<dbReference type="GO" id="GO:0000049">
    <property type="term" value="F:tRNA binding"/>
    <property type="evidence" value="ECO:0007669"/>
    <property type="project" value="TreeGrafter"/>
</dbReference>
<dbReference type="GO" id="GO:0052905">
    <property type="term" value="F:tRNA (guanosine(9)-N1)-methyltransferase activity"/>
    <property type="evidence" value="ECO:0007669"/>
    <property type="project" value="UniProtKB-EC"/>
</dbReference>
<protein>
    <recommendedName>
        <fullName evidence="1">tRNA (guanine(9)-N(1))-methyltransferase</fullName>
        <ecNumber evidence="1">2.1.1.221</ecNumber>
    </recommendedName>
</protein>
<dbReference type="Proteomes" id="UP001075354">
    <property type="component" value="Chromosome 5"/>
</dbReference>
<reference evidence="8" key="1">
    <citation type="submission" date="2022-12" db="EMBL/GenBank/DDBJ databases">
        <title>Chromosome-level genome assembly of the bean flower thrips Megalurothrips usitatus.</title>
        <authorList>
            <person name="Ma L."/>
            <person name="Liu Q."/>
            <person name="Li H."/>
            <person name="Cai W."/>
        </authorList>
    </citation>
    <scope>NUCLEOTIDE SEQUENCE</scope>
    <source>
        <strain evidence="8">Cailab_2022a</strain>
    </source>
</reference>
<dbReference type="PROSITE" id="PS51675">
    <property type="entry name" value="SAM_MT_TRM10"/>
    <property type="match status" value="1"/>
</dbReference>
<sequence>MIDMDAQPSPIPESQSEENKIQNVPNDTQPLEPKHEEDLEAGNATMKAEHIELDDSQSEQDSSDGTDKPQQLSKRMLRKLRKREQWIANLPAKRAKERQKMKLKRQAARENNVALPSRKILKQATMANSACKVRIAIDLDFDDLMNPRDLGKCVKQLMRCYTLNRRVANPMQLYFTSFNGKSEQEMSKNNGYSNWDVHFESRTYTDAFAKEDIVYLSSESDNLVTTLDDSKVYIIGGLVDHNAHKGLCHRLAEEKNVAHAQLPISEYLELKSRKVLTIDHVFEILLGVSEGLSWKDAFLKVLPQRKGAVGKAEHDEETNTPQLSENKNNGSNDSQDPITENSAISTDVPASRPDKTAAGSVDHNDGASVENL</sequence>
<accession>A0AAV7XQB2</accession>
<evidence type="ECO:0000256" key="6">
    <source>
        <dbReference type="SAM" id="MobiDB-lite"/>
    </source>
</evidence>
<keyword evidence="9" id="KW-1185">Reference proteome</keyword>
<dbReference type="GO" id="GO:0005654">
    <property type="term" value="C:nucleoplasm"/>
    <property type="evidence" value="ECO:0007669"/>
    <property type="project" value="TreeGrafter"/>
</dbReference>
<feature type="compositionally biased region" description="Acidic residues" evidence="6">
    <location>
        <begin position="54"/>
        <end position="64"/>
    </location>
</feature>
<feature type="region of interest" description="Disordered" evidence="6">
    <location>
        <begin position="1"/>
        <end position="74"/>
    </location>
</feature>
<comment type="caution">
    <text evidence="8">The sequence shown here is derived from an EMBL/GenBank/DDBJ whole genome shotgun (WGS) entry which is preliminary data.</text>
</comment>
<feature type="domain" description="SAM-dependent MTase TRM10-type" evidence="7">
    <location>
        <begin position="117"/>
        <end position="309"/>
    </location>
</feature>
<evidence type="ECO:0000256" key="3">
    <source>
        <dbReference type="ARBA" id="ARBA00022679"/>
    </source>
</evidence>
<feature type="region of interest" description="Disordered" evidence="6">
    <location>
        <begin position="309"/>
        <end position="372"/>
    </location>
</feature>
<evidence type="ECO:0000256" key="2">
    <source>
        <dbReference type="ARBA" id="ARBA00022603"/>
    </source>
</evidence>
<dbReference type="EMBL" id="JAPTSV010000005">
    <property type="protein sequence ID" value="KAJ1528006.1"/>
    <property type="molecule type" value="Genomic_DNA"/>
</dbReference>
<gene>
    <name evidence="8" type="ORF">ONE63_007933</name>
</gene>
<evidence type="ECO:0000256" key="5">
    <source>
        <dbReference type="ARBA" id="ARBA00048434"/>
    </source>
</evidence>
<comment type="catalytic activity">
    <reaction evidence="5">
        <text>guanosine(9) in tRNA + S-adenosyl-L-methionine = N(1)-methylguanosine(9) in tRNA + S-adenosyl-L-homocysteine + H(+)</text>
        <dbReference type="Rhea" id="RHEA:43156"/>
        <dbReference type="Rhea" id="RHEA-COMP:10367"/>
        <dbReference type="Rhea" id="RHEA-COMP:10368"/>
        <dbReference type="ChEBI" id="CHEBI:15378"/>
        <dbReference type="ChEBI" id="CHEBI:57856"/>
        <dbReference type="ChEBI" id="CHEBI:59789"/>
        <dbReference type="ChEBI" id="CHEBI:73542"/>
        <dbReference type="ChEBI" id="CHEBI:74269"/>
        <dbReference type="EC" id="2.1.1.221"/>
    </reaction>
</comment>
<dbReference type="InterPro" id="IPR007356">
    <property type="entry name" value="tRNA_m1G_MeTrfase_euk"/>
</dbReference>
<dbReference type="PANTHER" id="PTHR13563:SF13">
    <property type="entry name" value="TRNA METHYLTRANSFERASE 10 HOMOLOG A"/>
    <property type="match status" value="1"/>
</dbReference>
<dbReference type="PANTHER" id="PTHR13563">
    <property type="entry name" value="TRNA (GUANINE-9-) METHYLTRANSFERASE"/>
    <property type="match status" value="1"/>
</dbReference>
<dbReference type="EMBL" id="JAPTSV010000005">
    <property type="protein sequence ID" value="KAJ1528005.1"/>
    <property type="molecule type" value="Genomic_DNA"/>
</dbReference>
<keyword evidence="3" id="KW-0808">Transferase</keyword>
<keyword evidence="4" id="KW-0949">S-adenosyl-L-methionine</keyword>
<evidence type="ECO:0000313" key="8">
    <source>
        <dbReference type="EMBL" id="KAJ1528005.1"/>
    </source>
</evidence>
<proteinExistence type="predicted"/>
<keyword evidence="2" id="KW-0489">Methyltransferase</keyword>
<evidence type="ECO:0000259" key="7">
    <source>
        <dbReference type="PROSITE" id="PS51675"/>
    </source>
</evidence>
<name>A0AAV7XQB2_9NEOP</name>
<evidence type="ECO:0000256" key="4">
    <source>
        <dbReference type="ARBA" id="ARBA00022691"/>
    </source>
</evidence>
<evidence type="ECO:0000256" key="1">
    <source>
        <dbReference type="ARBA" id="ARBA00012797"/>
    </source>
</evidence>
<dbReference type="EC" id="2.1.1.221" evidence="1"/>
<dbReference type="AlphaFoldDB" id="A0AAV7XQB2"/>
<organism evidence="8 9">
    <name type="scientific">Megalurothrips usitatus</name>
    <name type="common">bean blossom thrips</name>
    <dbReference type="NCBI Taxonomy" id="439358"/>
    <lineage>
        <taxon>Eukaryota</taxon>
        <taxon>Metazoa</taxon>
        <taxon>Ecdysozoa</taxon>
        <taxon>Arthropoda</taxon>
        <taxon>Hexapoda</taxon>
        <taxon>Insecta</taxon>
        <taxon>Pterygota</taxon>
        <taxon>Neoptera</taxon>
        <taxon>Paraneoptera</taxon>
        <taxon>Thysanoptera</taxon>
        <taxon>Terebrantia</taxon>
        <taxon>Thripoidea</taxon>
        <taxon>Thripidae</taxon>
        <taxon>Megalurothrips</taxon>
    </lineage>
</organism>
<evidence type="ECO:0000313" key="9">
    <source>
        <dbReference type="Proteomes" id="UP001075354"/>
    </source>
</evidence>
<dbReference type="InterPro" id="IPR028564">
    <property type="entry name" value="MT_TRM10-typ"/>
</dbReference>